<dbReference type="GO" id="GO:0006935">
    <property type="term" value="P:chemotaxis"/>
    <property type="evidence" value="ECO:0007669"/>
    <property type="project" value="UniProtKB-KW"/>
</dbReference>
<feature type="domain" description="CheC-like protein" evidence="3">
    <location>
        <begin position="11"/>
        <end position="44"/>
    </location>
</feature>
<sequence>MMEDTYTHLQIDCLREVVNIGGGNAATSLSRLLNKRIDMTVPIIEVLSYEEVYTSIMAEDKVVNSVIMNMMGDGEGIFVFIASMDATESLAKMMMQSDEEVSDEIKNSALVELVNITVSSFLNAISKMIDANLITSIPFKITDMFGAVLSSVYMETEYFDENIMIIKNEFSYNGNRIETSLYFVPRPGVLEKLFKTLGV</sequence>
<evidence type="ECO:0000259" key="4">
    <source>
        <dbReference type="Pfam" id="PF13690"/>
    </source>
</evidence>
<dbReference type="EC" id="3.-.-.-" evidence="5"/>
<dbReference type="InterPro" id="IPR007597">
    <property type="entry name" value="CheC"/>
</dbReference>
<protein>
    <submittedName>
        <fullName evidence="5">CheY-P phosphatase CheC</fullName>
        <ecNumber evidence="5">3.-.-.-</ecNumber>
    </submittedName>
</protein>
<evidence type="ECO:0000259" key="3">
    <source>
        <dbReference type="Pfam" id="PF04509"/>
    </source>
</evidence>
<proteinExistence type="predicted"/>
<evidence type="ECO:0000256" key="2">
    <source>
        <dbReference type="ARBA" id="ARBA00022801"/>
    </source>
</evidence>
<dbReference type="Proteomes" id="UP000186112">
    <property type="component" value="Unassembled WGS sequence"/>
</dbReference>
<evidence type="ECO:0000256" key="1">
    <source>
        <dbReference type="ARBA" id="ARBA00022500"/>
    </source>
</evidence>
<keyword evidence="2 5" id="KW-0378">Hydrolase</keyword>
<accession>A0A1U7M2I7</accession>
<dbReference type="SUPFAM" id="SSF103039">
    <property type="entry name" value="CheC-like"/>
    <property type="match status" value="1"/>
</dbReference>
<dbReference type="AlphaFoldDB" id="A0A1U7M2I7"/>
<evidence type="ECO:0000313" key="6">
    <source>
        <dbReference type="Proteomes" id="UP000186112"/>
    </source>
</evidence>
<dbReference type="GO" id="GO:0016787">
    <property type="term" value="F:hydrolase activity"/>
    <property type="evidence" value="ECO:0007669"/>
    <property type="project" value="UniProtKB-KW"/>
</dbReference>
<feature type="domain" description="Chemotaxis phosphatase CheX-like" evidence="4">
    <location>
        <begin position="65"/>
        <end position="141"/>
    </location>
</feature>
<dbReference type="Pfam" id="PF13690">
    <property type="entry name" value="CheX"/>
    <property type="match status" value="1"/>
</dbReference>
<dbReference type="Pfam" id="PF04509">
    <property type="entry name" value="CheC"/>
    <property type="match status" value="1"/>
</dbReference>
<dbReference type="InterPro" id="IPR028976">
    <property type="entry name" value="CheC-like_sf"/>
</dbReference>
<keyword evidence="6" id="KW-1185">Reference proteome</keyword>
<reference evidence="5 6" key="1">
    <citation type="submission" date="2016-02" db="EMBL/GenBank/DDBJ databases">
        <title>Genome sequence of Tissierella creatinophila DSM 6911.</title>
        <authorList>
            <person name="Poehlein A."/>
            <person name="Daniel R."/>
        </authorList>
    </citation>
    <scope>NUCLEOTIDE SEQUENCE [LARGE SCALE GENOMIC DNA]</scope>
    <source>
        <strain evidence="5 6">DSM 6911</strain>
    </source>
</reference>
<dbReference type="RefSeq" id="WP_198927582.1">
    <property type="nucleotide sequence ID" value="NZ_LTDM01000066.1"/>
</dbReference>
<name>A0A1U7M2I7_TISCR</name>
<organism evidence="5 6">
    <name type="scientific">Tissierella creatinophila DSM 6911</name>
    <dbReference type="NCBI Taxonomy" id="1123403"/>
    <lineage>
        <taxon>Bacteria</taxon>
        <taxon>Bacillati</taxon>
        <taxon>Bacillota</taxon>
        <taxon>Tissierellia</taxon>
        <taxon>Tissierellales</taxon>
        <taxon>Tissierellaceae</taxon>
        <taxon>Tissierella</taxon>
    </lineage>
</organism>
<dbReference type="Gene3D" id="3.40.1550.10">
    <property type="entry name" value="CheC-like"/>
    <property type="match status" value="1"/>
</dbReference>
<dbReference type="InterPro" id="IPR028051">
    <property type="entry name" value="CheX-like_dom"/>
</dbReference>
<dbReference type="PANTHER" id="PTHR43693:SF1">
    <property type="entry name" value="PROTEIN PHOSPHATASE CHEZ"/>
    <property type="match status" value="1"/>
</dbReference>
<dbReference type="EMBL" id="LTDM01000066">
    <property type="protein sequence ID" value="OLS01532.1"/>
    <property type="molecule type" value="Genomic_DNA"/>
</dbReference>
<evidence type="ECO:0000313" key="5">
    <source>
        <dbReference type="EMBL" id="OLS01532.1"/>
    </source>
</evidence>
<dbReference type="PANTHER" id="PTHR43693">
    <property type="entry name" value="PROTEIN PHOSPHATASE CHEZ"/>
    <property type="match status" value="1"/>
</dbReference>
<keyword evidence="1" id="KW-0145">Chemotaxis</keyword>
<dbReference type="InterPro" id="IPR050992">
    <property type="entry name" value="CheZ_family_phosphatases"/>
</dbReference>
<dbReference type="CDD" id="cd17909">
    <property type="entry name" value="CheC_ClassI"/>
    <property type="match status" value="1"/>
</dbReference>
<gene>
    <name evidence="5" type="primary">cheC</name>
    <name evidence="5" type="ORF">TICRE_25710</name>
</gene>
<comment type="caution">
    <text evidence="5">The sequence shown here is derived from an EMBL/GenBank/DDBJ whole genome shotgun (WGS) entry which is preliminary data.</text>
</comment>